<keyword evidence="4" id="KW-1185">Reference proteome</keyword>
<keyword evidence="1" id="KW-0732">Signal</keyword>
<organism evidence="3 4">
    <name type="scientific">Flavihumibacter fluminis</name>
    <dbReference type="NCBI Taxonomy" id="2909236"/>
    <lineage>
        <taxon>Bacteria</taxon>
        <taxon>Pseudomonadati</taxon>
        <taxon>Bacteroidota</taxon>
        <taxon>Chitinophagia</taxon>
        <taxon>Chitinophagales</taxon>
        <taxon>Chitinophagaceae</taxon>
        <taxon>Flavihumibacter</taxon>
    </lineage>
</organism>
<sequence>MRSIFVMVLVLIFNQFASAQSATIHWNLEKGIALQGYDAVAYHTQKKAVKGKQTFSLSHGGALWYFASAANRDLFLKSPATYEPAYGGWCAFAMGDYGKKVEVDPETFKLIDGKLYLFYNKYFNNTLTSWNKNEAALKKQGDSNWAKLIQ</sequence>
<evidence type="ECO:0000313" key="4">
    <source>
        <dbReference type="Proteomes" id="UP001200145"/>
    </source>
</evidence>
<comment type="caution">
    <text evidence="3">The sequence shown here is derived from an EMBL/GenBank/DDBJ whole genome shotgun (WGS) entry which is preliminary data.</text>
</comment>
<evidence type="ECO:0000259" key="2">
    <source>
        <dbReference type="Pfam" id="PF04945"/>
    </source>
</evidence>
<feature type="signal peptide" evidence="1">
    <location>
        <begin position="1"/>
        <end position="19"/>
    </location>
</feature>
<feature type="domain" description="YHS" evidence="2">
    <location>
        <begin position="40"/>
        <end position="85"/>
    </location>
</feature>
<dbReference type="Pfam" id="PF04945">
    <property type="entry name" value="YHS"/>
    <property type="match status" value="1"/>
</dbReference>
<proteinExistence type="predicted"/>
<dbReference type="InterPro" id="IPR007029">
    <property type="entry name" value="YHS_dom"/>
</dbReference>
<accession>A0ABS9BI69</accession>
<feature type="chain" id="PRO_5045763046" evidence="1">
    <location>
        <begin position="20"/>
        <end position="150"/>
    </location>
</feature>
<dbReference type="RefSeq" id="WP_234865826.1">
    <property type="nucleotide sequence ID" value="NZ_JAKEVY010000002.1"/>
</dbReference>
<protein>
    <submittedName>
        <fullName evidence="3">YHS domain protein</fullName>
    </submittedName>
</protein>
<dbReference type="Proteomes" id="UP001200145">
    <property type="component" value="Unassembled WGS sequence"/>
</dbReference>
<gene>
    <name evidence="3" type="ORF">L0U88_09570</name>
</gene>
<dbReference type="EMBL" id="JAKEVY010000002">
    <property type="protein sequence ID" value="MCF1714874.1"/>
    <property type="molecule type" value="Genomic_DNA"/>
</dbReference>
<reference evidence="3 4" key="1">
    <citation type="submission" date="2022-01" db="EMBL/GenBank/DDBJ databases">
        <title>Flavihumibacter sp. nov., isolated from sediment of a river.</title>
        <authorList>
            <person name="Liu H."/>
        </authorList>
    </citation>
    <scope>NUCLEOTIDE SEQUENCE [LARGE SCALE GENOMIC DNA]</scope>
    <source>
        <strain evidence="3 4">RY-1</strain>
    </source>
</reference>
<evidence type="ECO:0000256" key="1">
    <source>
        <dbReference type="SAM" id="SignalP"/>
    </source>
</evidence>
<dbReference type="NCBIfam" id="NF041384">
    <property type="entry name" value="YHS_seleno_dom"/>
    <property type="match status" value="1"/>
</dbReference>
<evidence type="ECO:0000313" key="3">
    <source>
        <dbReference type="EMBL" id="MCF1714874.1"/>
    </source>
</evidence>
<name>A0ABS9BI69_9BACT</name>